<dbReference type="Pfam" id="PF00018">
    <property type="entry name" value="SH3_1"/>
    <property type="match status" value="1"/>
</dbReference>
<feature type="coiled-coil region" evidence="10">
    <location>
        <begin position="286"/>
        <end position="320"/>
    </location>
</feature>
<evidence type="ECO:0000259" key="15">
    <source>
        <dbReference type="PROSITE" id="PS50010"/>
    </source>
</evidence>
<dbReference type="InterPro" id="IPR000219">
    <property type="entry name" value="DH_dom"/>
</dbReference>
<dbReference type="Gene3D" id="3.30.505.10">
    <property type="entry name" value="SH2 domain"/>
    <property type="match status" value="1"/>
</dbReference>
<dbReference type="SMART" id="SM00252">
    <property type="entry name" value="SH2"/>
    <property type="match status" value="1"/>
</dbReference>
<keyword evidence="19" id="KW-1185">Reference proteome</keyword>
<dbReference type="InterPro" id="IPR002219">
    <property type="entry name" value="PKC_DAG/PE"/>
</dbReference>
<dbReference type="PANTHER" id="PTHR45818:SF3">
    <property type="entry name" value="PROTEIN VAV"/>
    <property type="match status" value="1"/>
</dbReference>
<dbReference type="Gene3D" id="1.20.900.10">
    <property type="entry name" value="Dbl homology (DH) domain"/>
    <property type="match status" value="1"/>
</dbReference>
<organism evidence="18 19">
    <name type="scientific">Halocaridina rubra</name>
    <name type="common">Hawaiian red shrimp</name>
    <dbReference type="NCBI Taxonomy" id="373956"/>
    <lineage>
        <taxon>Eukaryota</taxon>
        <taxon>Metazoa</taxon>
        <taxon>Ecdysozoa</taxon>
        <taxon>Arthropoda</taxon>
        <taxon>Crustacea</taxon>
        <taxon>Multicrustacea</taxon>
        <taxon>Malacostraca</taxon>
        <taxon>Eumalacostraca</taxon>
        <taxon>Eucarida</taxon>
        <taxon>Decapoda</taxon>
        <taxon>Pleocyemata</taxon>
        <taxon>Caridea</taxon>
        <taxon>Atyoidea</taxon>
        <taxon>Atyidae</taxon>
        <taxon>Halocaridina</taxon>
    </lineage>
</organism>
<keyword evidence="5" id="KW-0863">Zinc-finger</keyword>
<dbReference type="Gene3D" id="1.10.418.10">
    <property type="entry name" value="Calponin-like domain"/>
    <property type="match status" value="1"/>
</dbReference>
<dbReference type="SUPFAM" id="SSF57889">
    <property type="entry name" value="Cysteine-rich domain"/>
    <property type="match status" value="1"/>
</dbReference>
<evidence type="ECO:0000256" key="9">
    <source>
        <dbReference type="PROSITE-ProRule" id="PRU00192"/>
    </source>
</evidence>
<dbReference type="PROSITE" id="PS00741">
    <property type="entry name" value="DH_1"/>
    <property type="match status" value="1"/>
</dbReference>
<dbReference type="PROSITE" id="PS50021">
    <property type="entry name" value="CH"/>
    <property type="match status" value="1"/>
</dbReference>
<dbReference type="InterPro" id="IPR035899">
    <property type="entry name" value="DBL_dom_sf"/>
</dbReference>
<dbReference type="Gene3D" id="2.30.30.40">
    <property type="entry name" value="SH3 Domains"/>
    <property type="match status" value="1"/>
</dbReference>
<evidence type="ECO:0000313" key="18">
    <source>
        <dbReference type="EMBL" id="KAK7078489.1"/>
    </source>
</evidence>
<evidence type="ECO:0000259" key="16">
    <source>
        <dbReference type="PROSITE" id="PS50021"/>
    </source>
</evidence>
<keyword evidence="3" id="KW-0344">Guanine-nucleotide releasing factor</keyword>
<dbReference type="PANTHER" id="PTHR45818">
    <property type="entry name" value="PROTEIN VAV"/>
    <property type="match status" value="1"/>
</dbReference>
<dbReference type="InterPro" id="IPR036860">
    <property type="entry name" value="SH2_dom_sf"/>
</dbReference>
<protein>
    <submittedName>
        <fullName evidence="18">Uncharacterized protein</fullName>
    </submittedName>
</protein>
<evidence type="ECO:0000259" key="12">
    <source>
        <dbReference type="PROSITE" id="PS50001"/>
    </source>
</evidence>
<dbReference type="Pfam" id="PF22697">
    <property type="entry name" value="SOS1_NGEF_PH"/>
    <property type="match status" value="1"/>
</dbReference>
<evidence type="ECO:0000259" key="13">
    <source>
        <dbReference type="PROSITE" id="PS50002"/>
    </source>
</evidence>
<evidence type="ECO:0000256" key="10">
    <source>
        <dbReference type="SAM" id="Coils"/>
    </source>
</evidence>
<feature type="domain" description="Phorbol-ester/DAG-type" evidence="17">
    <location>
        <begin position="526"/>
        <end position="576"/>
    </location>
</feature>
<dbReference type="Pfam" id="PF00621">
    <property type="entry name" value="RhoGEF"/>
    <property type="match status" value="1"/>
</dbReference>
<dbReference type="Proteomes" id="UP001381693">
    <property type="component" value="Unassembled WGS sequence"/>
</dbReference>
<dbReference type="SUPFAM" id="SSF55550">
    <property type="entry name" value="SH2 domain"/>
    <property type="match status" value="1"/>
</dbReference>
<dbReference type="InterPro" id="IPR001849">
    <property type="entry name" value="PH_domain"/>
</dbReference>
<feature type="domain" description="DH" evidence="15">
    <location>
        <begin position="201"/>
        <end position="380"/>
    </location>
</feature>
<dbReference type="EMBL" id="JAXCGZ010007804">
    <property type="protein sequence ID" value="KAK7078489.1"/>
    <property type="molecule type" value="Genomic_DNA"/>
</dbReference>
<keyword evidence="6" id="KW-0862">Zinc</keyword>
<gene>
    <name evidence="18" type="ORF">SK128_023086</name>
</gene>
<dbReference type="Pfam" id="PF00017">
    <property type="entry name" value="SH2"/>
    <property type="match status" value="1"/>
</dbReference>
<dbReference type="GO" id="GO:0016477">
    <property type="term" value="P:cell migration"/>
    <property type="evidence" value="ECO:0007669"/>
    <property type="project" value="TreeGrafter"/>
</dbReference>
<dbReference type="InterPro" id="IPR046349">
    <property type="entry name" value="C1-like_sf"/>
</dbReference>
<dbReference type="Gene3D" id="2.30.29.30">
    <property type="entry name" value="Pleckstrin-homology domain (PH domain)/Phosphotyrosine-binding domain (PTB)"/>
    <property type="match status" value="1"/>
</dbReference>
<dbReference type="SMART" id="SM00033">
    <property type="entry name" value="CH"/>
    <property type="match status" value="1"/>
</dbReference>
<feature type="domain" description="Calponin-homology (CH)" evidence="16">
    <location>
        <begin position="5"/>
        <end position="123"/>
    </location>
</feature>
<feature type="region of interest" description="Disordered" evidence="11">
    <location>
        <begin position="134"/>
        <end position="154"/>
    </location>
</feature>
<evidence type="ECO:0000259" key="14">
    <source>
        <dbReference type="PROSITE" id="PS50003"/>
    </source>
</evidence>
<reference evidence="18 19" key="1">
    <citation type="submission" date="2023-11" db="EMBL/GenBank/DDBJ databases">
        <title>Halocaridina rubra genome assembly.</title>
        <authorList>
            <person name="Smith C."/>
        </authorList>
    </citation>
    <scope>NUCLEOTIDE SEQUENCE [LARGE SCALE GENOMIC DNA]</scope>
    <source>
        <strain evidence="18">EP-1</strain>
        <tissue evidence="18">Whole</tissue>
    </source>
</reference>
<evidence type="ECO:0000256" key="7">
    <source>
        <dbReference type="ARBA" id="ARBA00022999"/>
    </source>
</evidence>
<dbReference type="InterPro" id="IPR011993">
    <property type="entry name" value="PH-like_dom_sf"/>
</dbReference>
<dbReference type="SMART" id="SM00326">
    <property type="entry name" value="SH3"/>
    <property type="match status" value="1"/>
</dbReference>
<proteinExistence type="predicted"/>
<evidence type="ECO:0000256" key="11">
    <source>
        <dbReference type="SAM" id="MobiDB-lite"/>
    </source>
</evidence>
<dbReference type="InterPro" id="IPR000980">
    <property type="entry name" value="SH2"/>
</dbReference>
<dbReference type="CDD" id="cd21201">
    <property type="entry name" value="CH_VAV"/>
    <property type="match status" value="1"/>
</dbReference>
<evidence type="ECO:0000313" key="19">
    <source>
        <dbReference type="Proteomes" id="UP001381693"/>
    </source>
</evidence>
<evidence type="ECO:0000259" key="17">
    <source>
        <dbReference type="PROSITE" id="PS50081"/>
    </source>
</evidence>
<evidence type="ECO:0000256" key="8">
    <source>
        <dbReference type="PROSITE-ProRule" id="PRU00191"/>
    </source>
</evidence>
<dbReference type="InterPro" id="IPR001715">
    <property type="entry name" value="CH_dom"/>
</dbReference>
<keyword evidence="4" id="KW-0479">Metal-binding</keyword>
<dbReference type="SUPFAM" id="SSF48065">
    <property type="entry name" value="DBL homology domain (DH-domain)"/>
    <property type="match status" value="1"/>
</dbReference>
<dbReference type="SMART" id="SM00109">
    <property type="entry name" value="C1"/>
    <property type="match status" value="1"/>
</dbReference>
<evidence type="ECO:0000256" key="1">
    <source>
        <dbReference type="ARBA" id="ARBA00022443"/>
    </source>
</evidence>
<name>A0AAN9A8W1_HALRR</name>
<evidence type="ECO:0000256" key="3">
    <source>
        <dbReference type="ARBA" id="ARBA00022658"/>
    </source>
</evidence>
<dbReference type="CDD" id="cd20810">
    <property type="entry name" value="C1_VAV"/>
    <property type="match status" value="1"/>
</dbReference>
<dbReference type="SMART" id="SM00233">
    <property type="entry name" value="PH"/>
    <property type="match status" value="1"/>
</dbReference>
<feature type="domain" description="SH2" evidence="12">
    <location>
        <begin position="634"/>
        <end position="729"/>
    </location>
</feature>
<dbReference type="PROSITE" id="PS50081">
    <property type="entry name" value="ZF_DAG_PE_2"/>
    <property type="match status" value="1"/>
</dbReference>
<dbReference type="PROSITE" id="PS50001">
    <property type="entry name" value="SH2"/>
    <property type="match status" value="1"/>
</dbReference>
<evidence type="ECO:0000256" key="5">
    <source>
        <dbReference type="ARBA" id="ARBA00022771"/>
    </source>
</evidence>
<accession>A0AAN9A8W1</accession>
<dbReference type="CDD" id="cd00160">
    <property type="entry name" value="RhoGEF"/>
    <property type="match status" value="1"/>
</dbReference>
<dbReference type="GO" id="GO:0008270">
    <property type="term" value="F:zinc ion binding"/>
    <property type="evidence" value="ECO:0007669"/>
    <property type="project" value="UniProtKB-KW"/>
</dbReference>
<dbReference type="AlphaFoldDB" id="A0AAN9A8W1"/>
<evidence type="ECO:0000256" key="2">
    <source>
        <dbReference type="ARBA" id="ARBA00022553"/>
    </source>
</evidence>
<evidence type="ECO:0000256" key="4">
    <source>
        <dbReference type="ARBA" id="ARBA00022723"/>
    </source>
</evidence>
<dbReference type="Pfam" id="PF00130">
    <property type="entry name" value="C1_1"/>
    <property type="match status" value="1"/>
</dbReference>
<dbReference type="PROSITE" id="PS50010">
    <property type="entry name" value="DH_2"/>
    <property type="match status" value="1"/>
</dbReference>
<comment type="caution">
    <text evidence="18">The sequence shown here is derived from an EMBL/GenBank/DDBJ whole genome shotgun (WGS) entry which is preliminary data.</text>
</comment>
<dbReference type="InterPro" id="IPR001452">
    <property type="entry name" value="SH3_domain"/>
</dbReference>
<dbReference type="GO" id="GO:0035556">
    <property type="term" value="P:intracellular signal transduction"/>
    <property type="evidence" value="ECO:0007669"/>
    <property type="project" value="InterPro"/>
</dbReference>
<dbReference type="PROSITE" id="PS50002">
    <property type="entry name" value="SH3"/>
    <property type="match status" value="1"/>
</dbReference>
<dbReference type="SUPFAM" id="SSF50044">
    <property type="entry name" value="SH3-domain"/>
    <property type="match status" value="1"/>
</dbReference>
<dbReference type="GO" id="GO:0005085">
    <property type="term" value="F:guanyl-nucleotide exchange factor activity"/>
    <property type="evidence" value="ECO:0007669"/>
    <property type="project" value="UniProtKB-KW"/>
</dbReference>
<feature type="domain" description="PH" evidence="14">
    <location>
        <begin position="412"/>
        <end position="515"/>
    </location>
</feature>
<dbReference type="GO" id="GO:0048468">
    <property type="term" value="P:cell development"/>
    <property type="evidence" value="ECO:0007669"/>
    <property type="project" value="UniProtKB-ARBA"/>
</dbReference>
<dbReference type="SUPFAM" id="SSF47576">
    <property type="entry name" value="Calponin-homology domain, CH-domain"/>
    <property type="match status" value="1"/>
</dbReference>
<keyword evidence="10" id="KW-0175">Coiled coil</keyword>
<keyword evidence="7 8" id="KW-0727">SH2 domain</keyword>
<dbReference type="PROSITE" id="PS50003">
    <property type="entry name" value="PH_DOMAIN"/>
    <property type="match status" value="1"/>
</dbReference>
<dbReference type="GO" id="GO:0005737">
    <property type="term" value="C:cytoplasm"/>
    <property type="evidence" value="ECO:0007669"/>
    <property type="project" value="TreeGrafter"/>
</dbReference>
<keyword evidence="1 9" id="KW-0728">SH3 domain</keyword>
<dbReference type="SMART" id="SM00325">
    <property type="entry name" value="RhoGEF"/>
    <property type="match status" value="1"/>
</dbReference>
<sequence>MALEDDCWRECCEWLARIRLISQDHSLVSQSATFVDLCRFLRDGVMICKILHIIDEDSIDLRAINQRPQNAQFLCMKNIGIFLQTCTRKFDLSKDDLFEPQMLFELSDIGKVLATLSKLSKCPKAQRLHVEGFPAEQISTEDEESPYSNLPKDIMNGPEDVESNYWDEKEAYCFIDEIYAGLRLAPANKQQEPSRSKPREKRDLCLQELVETEGNYVQALEMIASEFYRPLKGLINEEQCRKIFSTIPEMAKTHYIIHQGLRKAQNSSNYTVSQVFLNNQEKLLIYGEYCANLSLAQQELEDLMNNNEPARNQIQRCQDNVKEGKHQLREYLVVPLQRILKYHLLLRELMRCTVQTHSDYNTLKEAYEAMVDLADYINEVKRDSEMLQIIRDLQSSIMDIPHEFSKMEALGKLRHDGDIKIESHPHPIKRRYVFVFDKVMIMCKQTKDEKYAYKDMVKLENCKVDNNVTSTGGLTKSKQNSFYLVLSGNKGAYTIFTKDSDAKEKWMKNISEAIDFLNPPENQTLNHNFAVTTFPRPNTRCEKCRKLLKGTLFQGYQCSKCNMIVHKNCLNEVNRCQGCPPPAIDHIDTVNMSPVEEMPPIPQHRRHSSLPRIPSNSLVHIYPEYLNSLQEYPWWADMMTRKTAEIQLSETQEGTFLLRWSEHHRMPVMSLKANGATKHMKVHYTEEKGWFYLSEARYFVGIAELIQHYSRYSLAESFDGLDCILGRPIFDTAVVRFAYEGTGVSHLSLSLGQRVIILSREGESRGWWKGRIGNRTGYFPKEYVNTDPHIVNRW</sequence>
<dbReference type="InterPro" id="IPR001331">
    <property type="entry name" value="GDS_CDC24_CS"/>
</dbReference>
<evidence type="ECO:0000256" key="6">
    <source>
        <dbReference type="ARBA" id="ARBA00022833"/>
    </source>
</evidence>
<dbReference type="InterPro" id="IPR036028">
    <property type="entry name" value="SH3-like_dom_sf"/>
</dbReference>
<dbReference type="PROSITE" id="PS00479">
    <property type="entry name" value="ZF_DAG_PE_1"/>
    <property type="match status" value="1"/>
</dbReference>
<dbReference type="Gene3D" id="3.30.60.20">
    <property type="match status" value="1"/>
</dbReference>
<dbReference type="SUPFAM" id="SSF50729">
    <property type="entry name" value="PH domain-like"/>
    <property type="match status" value="1"/>
</dbReference>
<dbReference type="Pfam" id="PF00307">
    <property type="entry name" value="CH"/>
    <property type="match status" value="1"/>
</dbReference>
<dbReference type="InterPro" id="IPR036872">
    <property type="entry name" value="CH_dom_sf"/>
</dbReference>
<feature type="domain" description="SH3" evidence="13">
    <location>
        <begin position="728"/>
        <end position="789"/>
    </location>
</feature>
<dbReference type="InterPro" id="IPR055251">
    <property type="entry name" value="SOS1_NGEF_PH"/>
</dbReference>
<keyword evidence="2" id="KW-0597">Phosphoprotein</keyword>